<dbReference type="PANTHER" id="PTHR45812:SF1">
    <property type="entry name" value="DNA POLYMERASE ZETA CATALYTIC SUBUNIT"/>
    <property type="match status" value="1"/>
</dbReference>
<evidence type="ECO:0000256" key="7">
    <source>
        <dbReference type="ARBA" id="ARBA00022723"/>
    </source>
</evidence>
<evidence type="ECO:0000256" key="13">
    <source>
        <dbReference type="ARBA" id="ARBA00023204"/>
    </source>
</evidence>
<dbReference type="InterPro" id="IPR042087">
    <property type="entry name" value="DNA_pol_B_thumb"/>
</dbReference>
<dbReference type="GO" id="GO:0046872">
    <property type="term" value="F:metal ion binding"/>
    <property type="evidence" value="ECO:0007669"/>
    <property type="project" value="UniProtKB-KW"/>
</dbReference>
<dbReference type="Gene3D" id="3.30.342.10">
    <property type="entry name" value="DNA Polymerase, chain B, domain 1"/>
    <property type="match status" value="1"/>
</dbReference>
<evidence type="ECO:0000256" key="15">
    <source>
        <dbReference type="SAM" id="MobiDB-lite"/>
    </source>
</evidence>
<evidence type="ECO:0000256" key="6">
    <source>
        <dbReference type="ARBA" id="ARBA00022695"/>
    </source>
</evidence>
<keyword evidence="13" id="KW-0234">DNA repair</keyword>
<dbReference type="InterPro" id="IPR006134">
    <property type="entry name" value="DNA-dir_DNA_pol_B_multi_dom"/>
</dbReference>
<dbReference type="InterPro" id="IPR056447">
    <property type="entry name" value="REV3_N"/>
</dbReference>
<dbReference type="GO" id="GO:0042276">
    <property type="term" value="P:error-prone translesion synthesis"/>
    <property type="evidence" value="ECO:0007669"/>
    <property type="project" value="TreeGrafter"/>
</dbReference>
<keyword evidence="12" id="KW-0411">Iron-sulfur</keyword>
<proteinExistence type="inferred from homology"/>
<organism evidence="20 21">
    <name type="scientific">Psylliodes chrysocephalus</name>
    <dbReference type="NCBI Taxonomy" id="3402493"/>
    <lineage>
        <taxon>Eukaryota</taxon>
        <taxon>Metazoa</taxon>
        <taxon>Ecdysozoa</taxon>
        <taxon>Arthropoda</taxon>
        <taxon>Hexapoda</taxon>
        <taxon>Insecta</taxon>
        <taxon>Pterygota</taxon>
        <taxon>Neoptera</taxon>
        <taxon>Endopterygota</taxon>
        <taxon>Coleoptera</taxon>
        <taxon>Polyphaga</taxon>
        <taxon>Cucujiformia</taxon>
        <taxon>Chrysomeloidea</taxon>
        <taxon>Chrysomelidae</taxon>
        <taxon>Galerucinae</taxon>
        <taxon>Alticini</taxon>
        <taxon>Psylliodes</taxon>
    </lineage>
</organism>
<dbReference type="InterPro" id="IPR012337">
    <property type="entry name" value="RNaseH-like_sf"/>
</dbReference>
<feature type="region of interest" description="Disordered" evidence="15">
    <location>
        <begin position="1350"/>
        <end position="1372"/>
    </location>
</feature>
<evidence type="ECO:0000313" key="20">
    <source>
        <dbReference type="EMBL" id="CAH1114180.1"/>
    </source>
</evidence>
<dbReference type="FunFam" id="1.10.287.690:FF:000002">
    <property type="entry name" value="DNA polymerase zeta"/>
    <property type="match status" value="1"/>
</dbReference>
<protein>
    <recommendedName>
        <fullName evidence="4">DNA polymerase zeta catalytic subunit</fullName>
        <ecNumber evidence="3">2.7.7.7</ecNumber>
    </recommendedName>
</protein>
<evidence type="ECO:0000256" key="4">
    <source>
        <dbReference type="ARBA" id="ARBA00021589"/>
    </source>
</evidence>
<keyword evidence="10" id="KW-0239">DNA-directed DNA polymerase</keyword>
<keyword evidence="21" id="KW-1185">Reference proteome</keyword>
<dbReference type="Gene3D" id="3.30.420.10">
    <property type="entry name" value="Ribonuclease H-like superfamily/Ribonuclease H"/>
    <property type="match status" value="1"/>
</dbReference>
<feature type="compositionally biased region" description="Basic and acidic residues" evidence="15">
    <location>
        <begin position="973"/>
        <end position="982"/>
    </location>
</feature>
<dbReference type="PANTHER" id="PTHR45812">
    <property type="entry name" value="DNA POLYMERASE ZETA CATALYTIC SUBUNIT"/>
    <property type="match status" value="1"/>
</dbReference>
<dbReference type="GO" id="GO:0005634">
    <property type="term" value="C:nucleus"/>
    <property type="evidence" value="ECO:0007669"/>
    <property type="project" value="TreeGrafter"/>
</dbReference>
<evidence type="ECO:0000256" key="8">
    <source>
        <dbReference type="ARBA" id="ARBA00022763"/>
    </source>
</evidence>
<evidence type="ECO:0000259" key="19">
    <source>
        <dbReference type="Pfam" id="PF24065"/>
    </source>
</evidence>
<evidence type="ECO:0000259" key="16">
    <source>
        <dbReference type="Pfam" id="PF00136"/>
    </source>
</evidence>
<evidence type="ECO:0000256" key="2">
    <source>
        <dbReference type="ARBA" id="ARBA00005755"/>
    </source>
</evidence>
<evidence type="ECO:0000256" key="3">
    <source>
        <dbReference type="ARBA" id="ARBA00012417"/>
    </source>
</evidence>
<dbReference type="GO" id="GO:0000166">
    <property type="term" value="F:nucleotide binding"/>
    <property type="evidence" value="ECO:0007669"/>
    <property type="project" value="InterPro"/>
</dbReference>
<dbReference type="Gene3D" id="1.10.287.690">
    <property type="entry name" value="Helix hairpin bin"/>
    <property type="match status" value="1"/>
</dbReference>
<dbReference type="CDD" id="cd05778">
    <property type="entry name" value="DNA_polB_zeta_exo"/>
    <property type="match status" value="1"/>
</dbReference>
<dbReference type="Proteomes" id="UP001153636">
    <property type="component" value="Chromosome 8"/>
</dbReference>
<dbReference type="OrthoDB" id="2414538at2759"/>
<dbReference type="Gene3D" id="1.10.132.60">
    <property type="entry name" value="DNA polymerase family B, C-terminal domain"/>
    <property type="match status" value="1"/>
</dbReference>
<reference evidence="20" key="1">
    <citation type="submission" date="2022-01" db="EMBL/GenBank/DDBJ databases">
        <authorList>
            <person name="King R."/>
        </authorList>
    </citation>
    <scope>NUCLEOTIDE SEQUENCE</scope>
</reference>
<dbReference type="Pfam" id="PF00136">
    <property type="entry name" value="DNA_pol_B"/>
    <property type="match status" value="1"/>
</dbReference>
<dbReference type="GO" id="GO:0051536">
    <property type="term" value="F:iron-sulfur cluster binding"/>
    <property type="evidence" value="ECO:0007669"/>
    <property type="project" value="UniProtKB-KW"/>
</dbReference>
<evidence type="ECO:0000256" key="10">
    <source>
        <dbReference type="ARBA" id="ARBA00022932"/>
    </source>
</evidence>
<evidence type="ECO:0000256" key="14">
    <source>
        <dbReference type="ARBA" id="ARBA00049244"/>
    </source>
</evidence>
<name>A0A9P0D5A6_9CUCU</name>
<evidence type="ECO:0000256" key="12">
    <source>
        <dbReference type="ARBA" id="ARBA00023014"/>
    </source>
</evidence>
<accession>A0A9P0D5A6</accession>
<gene>
    <name evidence="20" type="ORF">PSYICH_LOCUS14279</name>
</gene>
<dbReference type="GO" id="GO:0000724">
    <property type="term" value="P:double-strand break repair via homologous recombination"/>
    <property type="evidence" value="ECO:0007669"/>
    <property type="project" value="TreeGrafter"/>
</dbReference>
<dbReference type="InterPro" id="IPR023211">
    <property type="entry name" value="DNA_pol_palm_dom_sf"/>
</dbReference>
<feature type="non-terminal residue" evidence="20">
    <location>
        <position position="2002"/>
    </location>
</feature>
<dbReference type="InterPro" id="IPR036397">
    <property type="entry name" value="RNaseH_sf"/>
</dbReference>
<dbReference type="EC" id="2.7.7.7" evidence="3"/>
<evidence type="ECO:0000256" key="1">
    <source>
        <dbReference type="ARBA" id="ARBA00001966"/>
    </source>
</evidence>
<evidence type="ECO:0000259" key="18">
    <source>
        <dbReference type="Pfam" id="PF24055"/>
    </source>
</evidence>
<comment type="similarity">
    <text evidence="2">Belongs to the DNA polymerase type-B family.</text>
</comment>
<comment type="catalytic activity">
    <reaction evidence="14">
        <text>DNA(n) + a 2'-deoxyribonucleoside 5'-triphosphate = DNA(n+1) + diphosphate</text>
        <dbReference type="Rhea" id="RHEA:22508"/>
        <dbReference type="Rhea" id="RHEA-COMP:17339"/>
        <dbReference type="Rhea" id="RHEA-COMP:17340"/>
        <dbReference type="ChEBI" id="CHEBI:33019"/>
        <dbReference type="ChEBI" id="CHEBI:61560"/>
        <dbReference type="ChEBI" id="CHEBI:173112"/>
        <dbReference type="EC" id="2.7.7.7"/>
    </reaction>
</comment>
<feature type="region of interest" description="Disordered" evidence="15">
    <location>
        <begin position="872"/>
        <end position="982"/>
    </location>
</feature>
<feature type="domain" description="DNA-directed DNA polymerase family B multifunctional" evidence="16">
    <location>
        <begin position="1684"/>
        <end position="2001"/>
    </location>
</feature>
<evidence type="ECO:0000313" key="21">
    <source>
        <dbReference type="Proteomes" id="UP001153636"/>
    </source>
</evidence>
<dbReference type="Pfam" id="PF03104">
    <property type="entry name" value="DNA_pol_B_exo1"/>
    <property type="match status" value="1"/>
</dbReference>
<dbReference type="FunFam" id="3.30.420.10:FF:000024">
    <property type="entry name" value="DNA polymerase zeta catalytic subunit"/>
    <property type="match status" value="1"/>
</dbReference>
<keyword evidence="8" id="KW-0227">DNA damage</keyword>
<feature type="compositionally biased region" description="Low complexity" evidence="15">
    <location>
        <begin position="1350"/>
        <end position="1366"/>
    </location>
</feature>
<dbReference type="SUPFAM" id="SSF56672">
    <property type="entry name" value="DNA/RNA polymerases"/>
    <property type="match status" value="1"/>
</dbReference>
<dbReference type="InterPro" id="IPR006133">
    <property type="entry name" value="DNA-dir_DNA_pol_B_exonuc"/>
</dbReference>
<comment type="cofactor">
    <cofactor evidence="1">
        <name>[4Fe-4S] cluster</name>
        <dbReference type="ChEBI" id="CHEBI:49883"/>
    </cofactor>
</comment>
<sequence length="2002" mass="229013">MNSDDSYSIRIVTLDSYMSSPIQGLDPMYSEFRGASISQVPVLRLFGSIPTGEKICIHIHGVFPYLYIPYDGTQDVNSQIYRIAASIDKAVNISLNQATSNTQHVYKITLVQGIPMYGYHNKKHQFFKIYLYNPILIRKVTALLMNETTLGTLYQPHEAHLNFTLQFMIDYNLHGMSNMILSKMKYRQDSKESNIDPELLLPPSVSKMTICYLEGDCLAEDILNREEVASGNIGANPGISALWADEQQRRRNKGLDSQINHLLELERTNLPPTNSHLVYKQALLDRLAVFSNEKNVIDKLNSSVYPAETPPNCHIQNASLIDSQTANSSDSSLLPSNLDETLGPAELSSMSITFDEDAQQLLQVLNDLEEQVNEKIEEDSILTQLTKDDEEEKEMEENELDFSIWLETATTPTKIIQKNDDEEISDDDLLNVTLIPQMDGCCDEIGEETKNASLLHKKVNQDDMCQVNKSTKHLKKVVFIKVVKIGRDMPDLNEIIYPAEMLLPKNSLSTPISNEKKKTVVPKLTSAVRVKKPARVNNRISLVKRKRYRKIIYGRYLTRRELKELKERLKKKSLEEIRLFEYRINKLKRQDQLAAMMRRLHKKENELLLFLEKNHQPKFRVTTKEKLRSLMSIKEIDPVKTSRVKVLSDIIVKIANYVEPTLYLTMKCPKSKCYIYNYYNSNVFPIVTKIPPSISRHPDKPKYKNFIKRVNKHCLTITNEQITATKEQKTPVKEIEVYNEENIYKAEENNDPFIFSDKYLTNIKDPDMLIDIRRKSDDDILKMAEYLRDHLKKHIRFLSSPTLRHEIEFSSEKERSISLRNITCLNTKKENLKLFYENNNYETDSNKNDCIINGKRNNLTCEKTGKYKLNESDKKYSKNNIKNNGSAKHNDMDIIENKQDDISKKTRQNAVKEPLRRSTRIKNLISLDGTVDSESSSSSSSSEEEKEQKGRKRSLRTPSRASRYKALPITLEKSPKSLSDKDTMPAVKDLVSFAENTKTETPPISKLSQNPVCDMKVKRQLFEKSANPLLNKTVVEEKLVCGYSPTTAGVENICDATNILTSNFVHNESILEDVSNSSTIFSTDSEPREQTCLNSEIRSNVDLTIAEKYDETTNYKAKEGCSKFLTQISQNLTSSSSSDYLTPYQVLNLNNTTTNIQVTEEIVKDICSQGSYKTLEESFRENSQLITIVPKFSAPTREEVLRTLDAHKIPHVSNQSPYYSNVEDVTGSVEVGFNTLKIKSKTTAHLADFESQTDSLNTFRKARVEQLPSNVKLTKTNMENMMLSYCKNTDCIITPVKTPPDSETIKAWLARKYKKTCTPEHRTQRIKIRLPTSPGAKSDDETLDVSLTLSPLTPKSSQANSSRSASPIFGDECKKRKKEIRKKILSKSLRNSLSLSQENSINNSGEISGVTVQHSYLNRSVQNLQNARAIVEHLNLTVLVMELHIRTRADLKPDPVYDSMRAIFYSILHDVPEPNLKGRNRKGVIAINSIPSSPGANSVPILNGIGIDCDITYVDSEDNLIKEFLKVINYWDPDIYAGYEIELLSWGYLIQRGYVLGINMKPLLGRIRLEHNRQREDRQRDDDSLNELKLPGRIVLDVWRLMKYEIALQSYTFESVSYHILQKRLPYYSFKDLSFWWDHRTQLYRHRTAKYYITRVVTILDLFDKLDFLGRTSELARLFGILFFEVLSRGSQFRVESMMLRLAKPLNFVAVSPNVQQRAHMKAPEYIALVLEPESKLYDDPVIVLDFQSLYPSIIIAYNYCFTTCVGRVESLGKSGPFEFGATQLMVSRNQLKKLLERNQLNFSPCGVGFVKKEVRDGIMPRMLREILDTRLMVKNSMKENKNDKILQRVLHSRQLGLKLIANVTYGYTAANFSGRMPAVELGDSVVSKGRETLQRAIAMVDSTPEWGARVVYGDTDSLFVLVPGRTRERAFEVGKQIAEAVTNDNPDPIKLKLEKVYQPCILQTKKRYVGYMYESPDQKDPVYEAKGIETVRRDGCPAVSK</sequence>
<evidence type="ECO:0000256" key="5">
    <source>
        <dbReference type="ARBA" id="ARBA00022679"/>
    </source>
</evidence>
<dbReference type="InterPro" id="IPR006172">
    <property type="entry name" value="DNA-dir_DNA_pol_B"/>
</dbReference>
<dbReference type="Pfam" id="PF24065">
    <property type="entry name" value="REV3_N"/>
    <property type="match status" value="1"/>
</dbReference>
<dbReference type="GO" id="GO:0016035">
    <property type="term" value="C:zeta DNA polymerase complex"/>
    <property type="evidence" value="ECO:0007669"/>
    <property type="project" value="InterPro"/>
</dbReference>
<feature type="domain" description="DNA polymerase delta/zeta catalytic subunit N-terminal" evidence="18">
    <location>
        <begin position="61"/>
        <end position="137"/>
    </location>
</feature>
<evidence type="ECO:0000256" key="11">
    <source>
        <dbReference type="ARBA" id="ARBA00023004"/>
    </source>
</evidence>
<dbReference type="Pfam" id="PF24055">
    <property type="entry name" value="POL3_N"/>
    <property type="match status" value="1"/>
</dbReference>
<feature type="domain" description="DNA-directed DNA polymerase family B exonuclease" evidence="17">
    <location>
        <begin position="1452"/>
        <end position="1616"/>
    </location>
</feature>
<feature type="compositionally biased region" description="Basic and acidic residues" evidence="15">
    <location>
        <begin position="888"/>
        <end position="904"/>
    </location>
</feature>
<dbReference type="GO" id="GO:0003677">
    <property type="term" value="F:DNA binding"/>
    <property type="evidence" value="ECO:0007669"/>
    <property type="project" value="InterPro"/>
</dbReference>
<feature type="compositionally biased region" description="Polar residues" evidence="15">
    <location>
        <begin position="878"/>
        <end position="887"/>
    </location>
</feature>
<dbReference type="InterPro" id="IPR056435">
    <property type="entry name" value="DPOD/Z_N"/>
</dbReference>
<keyword evidence="9" id="KW-0862">Zinc</keyword>
<dbReference type="PROSITE" id="PS00116">
    <property type="entry name" value="DNA_POLYMERASE_B"/>
    <property type="match status" value="1"/>
</dbReference>
<keyword evidence="7" id="KW-0479">Metal-binding</keyword>
<dbReference type="Gene3D" id="3.90.1600.10">
    <property type="entry name" value="Palm domain of DNA polymerase"/>
    <property type="match status" value="1"/>
</dbReference>
<keyword evidence="5" id="KW-0808">Transferase</keyword>
<dbReference type="PRINTS" id="PR00106">
    <property type="entry name" value="DNAPOLB"/>
</dbReference>
<dbReference type="EMBL" id="OV651820">
    <property type="protein sequence ID" value="CAH1114180.1"/>
    <property type="molecule type" value="Genomic_DNA"/>
</dbReference>
<keyword evidence="11" id="KW-0408">Iron</keyword>
<keyword evidence="6" id="KW-0548">Nucleotidyltransferase</keyword>
<dbReference type="InterPro" id="IPR043502">
    <property type="entry name" value="DNA/RNA_pol_sf"/>
</dbReference>
<dbReference type="InterPro" id="IPR030559">
    <property type="entry name" value="PolZ_Rev3"/>
</dbReference>
<evidence type="ECO:0000259" key="17">
    <source>
        <dbReference type="Pfam" id="PF03104"/>
    </source>
</evidence>
<evidence type="ECO:0000256" key="9">
    <source>
        <dbReference type="ARBA" id="ARBA00022833"/>
    </source>
</evidence>
<feature type="domain" description="DNA polymerase zeta catalytic subunit N-terminal" evidence="19">
    <location>
        <begin position="7"/>
        <end position="60"/>
    </location>
</feature>
<dbReference type="SMART" id="SM00486">
    <property type="entry name" value="POLBc"/>
    <property type="match status" value="1"/>
</dbReference>
<dbReference type="SUPFAM" id="SSF53098">
    <property type="entry name" value="Ribonuclease H-like"/>
    <property type="match status" value="1"/>
</dbReference>
<dbReference type="GO" id="GO:0003887">
    <property type="term" value="F:DNA-directed DNA polymerase activity"/>
    <property type="evidence" value="ECO:0007669"/>
    <property type="project" value="UniProtKB-KW"/>
</dbReference>
<dbReference type="InterPro" id="IPR017964">
    <property type="entry name" value="DNA-dir_DNA_pol_B_CS"/>
</dbReference>